<protein>
    <submittedName>
        <fullName evidence="3">Uncharacterized protein</fullName>
    </submittedName>
</protein>
<feature type="transmembrane region" description="Helical" evidence="2">
    <location>
        <begin position="128"/>
        <end position="147"/>
    </location>
</feature>
<evidence type="ECO:0000313" key="3">
    <source>
        <dbReference type="EMBL" id="XCG63121.1"/>
    </source>
</evidence>
<evidence type="ECO:0000256" key="1">
    <source>
        <dbReference type="SAM" id="MobiDB-lite"/>
    </source>
</evidence>
<name>A0AAU8DP34_9ACTN</name>
<keyword evidence="2" id="KW-1133">Transmembrane helix</keyword>
<feature type="transmembrane region" description="Helical" evidence="2">
    <location>
        <begin position="96"/>
        <end position="116"/>
    </location>
</feature>
<dbReference type="EMBL" id="CP159218">
    <property type="protein sequence ID" value="XCG63121.1"/>
    <property type="molecule type" value="Genomic_DNA"/>
</dbReference>
<feature type="transmembrane region" description="Helical" evidence="2">
    <location>
        <begin position="62"/>
        <end position="84"/>
    </location>
</feature>
<sequence>MSDEQTTAPGAGDHRTGSRIPASPSTPPPGGPADPAQRTVTPVAHPTVVLNPNPPLPEWRRIGWGDVVIGIAGVVTLISTWLSWGSNDFGTTPSAWGAGTWPAGVLGFLAAAFHLARLLPPADKAVGALLPLLLCTAAVWIPIATIPGNGNAWGIWTCLVAGLVLTGFLLAAAMIDPALRRADDPDDLFN</sequence>
<reference evidence="3" key="1">
    <citation type="submission" date="2024-05" db="EMBL/GenBank/DDBJ databases">
        <authorList>
            <person name="Cai S.Y."/>
            <person name="Jin L.M."/>
            <person name="Li H.R."/>
        </authorList>
    </citation>
    <scope>NUCLEOTIDE SEQUENCE</scope>
    <source>
        <strain evidence="3">A5-74</strain>
    </source>
</reference>
<gene>
    <name evidence="3" type="ORF">ABLG96_18225</name>
</gene>
<organism evidence="3">
    <name type="scientific">Nakamurella sp. A5-74</name>
    <dbReference type="NCBI Taxonomy" id="3158264"/>
    <lineage>
        <taxon>Bacteria</taxon>
        <taxon>Bacillati</taxon>
        <taxon>Actinomycetota</taxon>
        <taxon>Actinomycetes</taxon>
        <taxon>Nakamurellales</taxon>
        <taxon>Nakamurellaceae</taxon>
        <taxon>Nakamurella</taxon>
    </lineage>
</organism>
<evidence type="ECO:0000256" key="2">
    <source>
        <dbReference type="SAM" id="Phobius"/>
    </source>
</evidence>
<feature type="region of interest" description="Disordered" evidence="1">
    <location>
        <begin position="1"/>
        <end position="39"/>
    </location>
</feature>
<keyword evidence="2" id="KW-0812">Transmembrane</keyword>
<keyword evidence="2" id="KW-0472">Membrane</keyword>
<dbReference type="AlphaFoldDB" id="A0AAU8DP34"/>
<proteinExistence type="predicted"/>
<accession>A0AAU8DP34</accession>
<feature type="transmembrane region" description="Helical" evidence="2">
    <location>
        <begin position="153"/>
        <end position="175"/>
    </location>
</feature>
<dbReference type="RefSeq" id="WP_353648736.1">
    <property type="nucleotide sequence ID" value="NZ_CP159218.1"/>
</dbReference>